<accession>A0A5R9G3T7</accession>
<proteinExistence type="predicted"/>
<dbReference type="OrthoDB" id="2590400at2"/>
<feature type="transmembrane region" description="Helical" evidence="1">
    <location>
        <begin position="50"/>
        <end position="69"/>
    </location>
</feature>
<name>A0A5R9G3T7_9BACL</name>
<dbReference type="Gene3D" id="1.20.1440.100">
    <property type="entry name" value="SG protein - dephosphorylation function"/>
    <property type="match status" value="1"/>
</dbReference>
<dbReference type="SUPFAM" id="SSF56784">
    <property type="entry name" value="HAD-like"/>
    <property type="match status" value="1"/>
</dbReference>
<evidence type="ECO:0000313" key="3">
    <source>
        <dbReference type="Proteomes" id="UP000309676"/>
    </source>
</evidence>
<sequence>MKVFDTIGQFDEILKRGVNYAVFDVDNTITKSNIAQFYFFIKRKRLKNTLYWWPFLLYCASAAPFYLILDLISRDWFNHLFVQRKFRKYTYEQLEIYAEMFFHESLKQQFISPIHDLIFYLKSKGVQITLLSTNFDLLVKQYGSYFEVPYVCLSVIKTDNGIRIDFSKLSGFKHNSIQQFDPALTMAVGDSKYDLPMLEHVHYPIIVAKKKKKWMQSLQREALLIRHS</sequence>
<dbReference type="InterPro" id="IPR023214">
    <property type="entry name" value="HAD_sf"/>
</dbReference>
<protein>
    <submittedName>
        <fullName evidence="2">Haloacid dehalogenase</fullName>
    </submittedName>
</protein>
<dbReference type="AlphaFoldDB" id="A0A5R9G3T7"/>
<keyword evidence="3" id="KW-1185">Reference proteome</keyword>
<dbReference type="EMBL" id="VCIW01000028">
    <property type="protein sequence ID" value="TLS48810.1"/>
    <property type="molecule type" value="Genomic_DNA"/>
</dbReference>
<keyword evidence="1" id="KW-0812">Transmembrane</keyword>
<organism evidence="2 3">
    <name type="scientific">Paenibacillus antri</name>
    <dbReference type="NCBI Taxonomy" id="2582848"/>
    <lineage>
        <taxon>Bacteria</taxon>
        <taxon>Bacillati</taxon>
        <taxon>Bacillota</taxon>
        <taxon>Bacilli</taxon>
        <taxon>Bacillales</taxon>
        <taxon>Paenibacillaceae</taxon>
        <taxon>Paenibacillus</taxon>
    </lineage>
</organism>
<comment type="caution">
    <text evidence="2">The sequence shown here is derived from an EMBL/GenBank/DDBJ whole genome shotgun (WGS) entry which is preliminary data.</text>
</comment>
<evidence type="ECO:0000313" key="2">
    <source>
        <dbReference type="EMBL" id="TLS48810.1"/>
    </source>
</evidence>
<evidence type="ECO:0000256" key="1">
    <source>
        <dbReference type="SAM" id="Phobius"/>
    </source>
</evidence>
<gene>
    <name evidence="2" type="ORF">FE782_28540</name>
</gene>
<dbReference type="Pfam" id="PF12710">
    <property type="entry name" value="HAD"/>
    <property type="match status" value="1"/>
</dbReference>
<keyword evidence="1" id="KW-0472">Membrane</keyword>
<dbReference type="Gene3D" id="3.40.50.1000">
    <property type="entry name" value="HAD superfamily/HAD-like"/>
    <property type="match status" value="1"/>
</dbReference>
<dbReference type="InterPro" id="IPR036412">
    <property type="entry name" value="HAD-like_sf"/>
</dbReference>
<reference evidence="2 3" key="1">
    <citation type="submission" date="2019-05" db="EMBL/GenBank/DDBJ databases">
        <authorList>
            <person name="Narsing Rao M.P."/>
            <person name="Li W.J."/>
        </authorList>
    </citation>
    <scope>NUCLEOTIDE SEQUENCE [LARGE SCALE GENOMIC DNA]</scope>
    <source>
        <strain evidence="2 3">SYSU_K30003</strain>
    </source>
</reference>
<keyword evidence="1" id="KW-1133">Transmembrane helix</keyword>
<dbReference type="Proteomes" id="UP000309676">
    <property type="component" value="Unassembled WGS sequence"/>
</dbReference>
<dbReference type="RefSeq" id="WP_138197758.1">
    <property type="nucleotide sequence ID" value="NZ_VCIW01000028.1"/>
</dbReference>